<name>A0A511V5M6_9BACL</name>
<evidence type="ECO:0000256" key="7">
    <source>
        <dbReference type="ARBA" id="ARBA00023141"/>
    </source>
</evidence>
<evidence type="ECO:0000256" key="3">
    <source>
        <dbReference type="ARBA" id="ARBA00009948"/>
    </source>
</evidence>
<dbReference type="RefSeq" id="WP_146809528.1">
    <property type="nucleotide sequence ID" value="NZ_BJXX01000069.1"/>
</dbReference>
<dbReference type="GO" id="GO:0008652">
    <property type="term" value="P:amino acid biosynthetic process"/>
    <property type="evidence" value="ECO:0007669"/>
    <property type="project" value="UniProtKB-KW"/>
</dbReference>
<comment type="caution">
    <text evidence="9">Lacks conserved residue(s) required for the propagation of feature annotation.</text>
</comment>
<dbReference type="GO" id="GO:0009073">
    <property type="term" value="P:aromatic amino acid family biosynthetic process"/>
    <property type="evidence" value="ECO:0007669"/>
    <property type="project" value="UniProtKB-KW"/>
</dbReference>
<evidence type="ECO:0000256" key="2">
    <source>
        <dbReference type="ARBA" id="ARBA00004811"/>
    </source>
</evidence>
<dbReference type="HAMAP" id="MF_00210">
    <property type="entry name" value="EPSP_synth"/>
    <property type="match status" value="1"/>
</dbReference>
<dbReference type="NCBIfam" id="TIGR01356">
    <property type="entry name" value="aroA"/>
    <property type="match status" value="1"/>
</dbReference>
<feature type="binding site" evidence="9">
    <location>
        <position position="120"/>
    </location>
    <ligand>
        <name>phosphoenolpyruvate</name>
        <dbReference type="ChEBI" id="CHEBI:58702"/>
    </ligand>
</feature>
<dbReference type="InterPro" id="IPR036968">
    <property type="entry name" value="Enolpyruvate_Tfrase_sf"/>
</dbReference>
<dbReference type="PROSITE" id="PS00885">
    <property type="entry name" value="EPSP_SYNTHASE_2"/>
    <property type="match status" value="1"/>
</dbReference>
<comment type="subcellular location">
    <subcellularLocation>
        <location evidence="9">Cytoplasm</location>
    </subcellularLocation>
</comment>
<dbReference type="PANTHER" id="PTHR21090:SF5">
    <property type="entry name" value="PENTAFUNCTIONAL AROM POLYPEPTIDE"/>
    <property type="match status" value="1"/>
</dbReference>
<comment type="catalytic activity">
    <reaction evidence="8">
        <text>3-phosphoshikimate + phosphoenolpyruvate = 5-O-(1-carboxyvinyl)-3-phosphoshikimate + phosphate</text>
        <dbReference type="Rhea" id="RHEA:21256"/>
        <dbReference type="ChEBI" id="CHEBI:43474"/>
        <dbReference type="ChEBI" id="CHEBI:57701"/>
        <dbReference type="ChEBI" id="CHEBI:58702"/>
        <dbReference type="ChEBI" id="CHEBI:145989"/>
        <dbReference type="EC" id="2.5.1.19"/>
    </reaction>
    <physiologicalReaction direction="left-to-right" evidence="8">
        <dbReference type="Rhea" id="RHEA:21257"/>
    </physiologicalReaction>
</comment>
<feature type="binding site" evidence="9">
    <location>
        <position position="167"/>
    </location>
    <ligand>
        <name>phosphoenolpyruvate</name>
        <dbReference type="ChEBI" id="CHEBI:58702"/>
    </ligand>
</feature>
<feature type="binding site" evidence="9">
    <location>
        <position position="92"/>
    </location>
    <ligand>
        <name>phosphoenolpyruvate</name>
        <dbReference type="ChEBI" id="CHEBI:58702"/>
    </ligand>
</feature>
<evidence type="ECO:0000256" key="9">
    <source>
        <dbReference type="HAMAP-Rule" id="MF_00210"/>
    </source>
</evidence>
<feature type="binding site" evidence="9">
    <location>
        <position position="341"/>
    </location>
    <ligand>
        <name>3-phosphoshikimate</name>
        <dbReference type="ChEBI" id="CHEBI:145989"/>
    </ligand>
</feature>
<comment type="function">
    <text evidence="1 9">Catalyzes the transfer of the enolpyruvyl moiety of phosphoenolpyruvate (PEP) to the 5-hydroxyl of shikimate-3-phosphate (S3P) to produce enolpyruvyl shikimate-3-phosphate and inorganic phosphate.</text>
</comment>
<proteinExistence type="inferred from homology"/>
<evidence type="ECO:0000256" key="8">
    <source>
        <dbReference type="ARBA" id="ARBA00044633"/>
    </source>
</evidence>
<evidence type="ECO:0000256" key="4">
    <source>
        <dbReference type="ARBA" id="ARBA00022490"/>
    </source>
</evidence>
<feature type="active site" description="Proton acceptor" evidence="9">
    <location>
        <position position="314"/>
    </location>
</feature>
<evidence type="ECO:0000256" key="5">
    <source>
        <dbReference type="ARBA" id="ARBA00022605"/>
    </source>
</evidence>
<keyword evidence="12" id="KW-1185">Reference proteome</keyword>
<dbReference type="InterPro" id="IPR013792">
    <property type="entry name" value="RNA3'P_cycl/enolpyr_Trfase_a/b"/>
</dbReference>
<keyword evidence="4 9" id="KW-0963">Cytoplasm</keyword>
<dbReference type="GO" id="GO:0003866">
    <property type="term" value="F:3-phosphoshikimate 1-carboxyvinyltransferase activity"/>
    <property type="evidence" value="ECO:0007669"/>
    <property type="project" value="UniProtKB-UniRule"/>
</dbReference>
<reference evidence="11 12" key="1">
    <citation type="submission" date="2019-07" db="EMBL/GenBank/DDBJ databases">
        <title>Whole genome shotgun sequence of Aneurinibacillus danicus NBRC 102444.</title>
        <authorList>
            <person name="Hosoyama A."/>
            <person name="Uohara A."/>
            <person name="Ohji S."/>
            <person name="Ichikawa N."/>
        </authorList>
    </citation>
    <scope>NUCLEOTIDE SEQUENCE [LARGE SCALE GENOMIC DNA]</scope>
    <source>
        <strain evidence="11 12">NBRC 102444</strain>
    </source>
</reference>
<feature type="domain" description="Enolpyruvate transferase" evidence="10">
    <location>
        <begin position="4"/>
        <end position="422"/>
    </location>
</feature>
<feature type="binding site" evidence="9">
    <location>
        <position position="167"/>
    </location>
    <ligand>
        <name>3-phosphoshikimate</name>
        <dbReference type="ChEBI" id="CHEBI:145989"/>
    </ligand>
</feature>
<evidence type="ECO:0000256" key="1">
    <source>
        <dbReference type="ARBA" id="ARBA00002174"/>
    </source>
</evidence>
<feature type="binding site" evidence="9">
    <location>
        <position position="387"/>
    </location>
    <ligand>
        <name>phosphoenolpyruvate</name>
        <dbReference type="ChEBI" id="CHEBI:58702"/>
    </ligand>
</feature>
<comment type="subunit">
    <text evidence="9">Monomer.</text>
</comment>
<keyword evidence="7 9" id="KW-0057">Aromatic amino acid biosynthesis</keyword>
<organism evidence="11 12">
    <name type="scientific">Aneurinibacillus danicus</name>
    <dbReference type="NCBI Taxonomy" id="267746"/>
    <lineage>
        <taxon>Bacteria</taxon>
        <taxon>Bacillati</taxon>
        <taxon>Bacillota</taxon>
        <taxon>Bacilli</taxon>
        <taxon>Bacillales</taxon>
        <taxon>Paenibacillaceae</taxon>
        <taxon>Aneurinibacillus group</taxon>
        <taxon>Aneurinibacillus</taxon>
    </lineage>
</organism>
<feature type="binding site" evidence="9">
    <location>
        <position position="20"/>
    </location>
    <ligand>
        <name>phosphoenolpyruvate</name>
        <dbReference type="ChEBI" id="CHEBI:58702"/>
    </ligand>
</feature>
<protein>
    <recommendedName>
        <fullName evidence="9">3-phosphoshikimate 1-carboxyvinyltransferase</fullName>
        <ecNumber evidence="9">2.5.1.19</ecNumber>
    </recommendedName>
    <alternativeName>
        <fullName evidence="9">5-enolpyruvylshikimate-3-phosphate synthase</fullName>
        <shortName evidence="9">EPSP synthase</shortName>
        <shortName evidence="9">EPSPS</shortName>
    </alternativeName>
</protein>
<dbReference type="PROSITE" id="PS00104">
    <property type="entry name" value="EPSP_SYNTHASE_1"/>
    <property type="match status" value="1"/>
</dbReference>
<dbReference type="InterPro" id="IPR001986">
    <property type="entry name" value="Enolpyruvate_Tfrase_dom"/>
</dbReference>
<dbReference type="SUPFAM" id="SSF55205">
    <property type="entry name" value="EPT/RTPC-like"/>
    <property type="match status" value="1"/>
</dbReference>
<evidence type="ECO:0000313" key="12">
    <source>
        <dbReference type="Proteomes" id="UP000321157"/>
    </source>
</evidence>
<feature type="binding site" evidence="9">
    <location>
        <position position="21"/>
    </location>
    <ligand>
        <name>3-phosphoshikimate</name>
        <dbReference type="ChEBI" id="CHEBI:145989"/>
    </ligand>
</feature>
<feature type="binding site" evidence="9">
    <location>
        <position position="314"/>
    </location>
    <ligand>
        <name>3-phosphoshikimate</name>
        <dbReference type="ChEBI" id="CHEBI:145989"/>
    </ligand>
</feature>
<dbReference type="PIRSF" id="PIRSF000505">
    <property type="entry name" value="EPSPS"/>
    <property type="match status" value="1"/>
</dbReference>
<dbReference type="GO" id="GO:0005737">
    <property type="term" value="C:cytoplasm"/>
    <property type="evidence" value="ECO:0007669"/>
    <property type="project" value="UniProtKB-SubCell"/>
</dbReference>
<dbReference type="PANTHER" id="PTHR21090">
    <property type="entry name" value="AROM/DEHYDROQUINATE SYNTHASE"/>
    <property type="match status" value="1"/>
</dbReference>
<feature type="binding site" evidence="9">
    <location>
        <position position="25"/>
    </location>
    <ligand>
        <name>3-phosphoshikimate</name>
        <dbReference type="ChEBI" id="CHEBI:145989"/>
    </ligand>
</feature>
<dbReference type="InterPro" id="IPR006264">
    <property type="entry name" value="EPSP_synthase"/>
</dbReference>
<evidence type="ECO:0000259" key="10">
    <source>
        <dbReference type="Pfam" id="PF00275"/>
    </source>
</evidence>
<sequence length="427" mass="45375">MTTIQGIKQVRGDITVPGDKSISHRAVMFSALAEGTTTIEGFLPGADCLSTISCFRKLGITIEQEGDRVRVEGKGWYGLTEPSEILDIGNSGTTIRLMMGILSTQPFHSVLIGDESIARRPMKRVTGPLRRMGADIAGRNNGEYTPLSVRGGKLTGIEYRSPVSSAQVKSAVLLAGLAAEGETTVYEPEVSRDHTERMLRSFGVDVESFNGGVRVRGGQSLQSPGHIQVPGDISSAAFPLVAAVIIPGSHIVVRNVGVNPTRSGIIDVLREMGADLTLDNEREVNGEPVADIEVKYAPLKGIEIGGAIIPRLIDEIPVIAVLATQAEGTTVIKDAAELKVKETNRIDTIVAELSKMGARIEPTEDGMIVYGRTPLRGAVCDSHGDHRIGMAAAIAGLAASGETIIQNADSINVSFPGFFTTLRQISE</sequence>
<comment type="similarity">
    <text evidence="3 9">Belongs to the EPSP synthase family.</text>
</comment>
<feature type="binding site" evidence="9">
    <location>
        <position position="345"/>
    </location>
    <ligand>
        <name>phosphoenolpyruvate</name>
        <dbReference type="ChEBI" id="CHEBI:58702"/>
    </ligand>
</feature>
<accession>A0A511V5M6</accession>
<dbReference type="UniPathway" id="UPA00053">
    <property type="reaction ID" value="UER00089"/>
</dbReference>
<dbReference type="EC" id="2.5.1.19" evidence="9"/>
<evidence type="ECO:0000256" key="6">
    <source>
        <dbReference type="ARBA" id="ARBA00022679"/>
    </source>
</evidence>
<keyword evidence="5 9" id="KW-0028">Amino-acid biosynthesis</keyword>
<dbReference type="Gene3D" id="3.65.10.10">
    <property type="entry name" value="Enolpyruvate transferase domain"/>
    <property type="match status" value="2"/>
</dbReference>
<comment type="caution">
    <text evidence="11">The sequence shown here is derived from an EMBL/GenBank/DDBJ whole genome shotgun (WGS) entry which is preliminary data.</text>
</comment>
<feature type="binding site" evidence="9">
    <location>
        <position position="20"/>
    </location>
    <ligand>
        <name>3-phosphoshikimate</name>
        <dbReference type="ChEBI" id="CHEBI:145989"/>
    </ligand>
</feature>
<dbReference type="InterPro" id="IPR023193">
    <property type="entry name" value="EPSP_synthase_CS"/>
</dbReference>
<comment type="pathway">
    <text evidence="2 9">Metabolic intermediate biosynthesis; chorismate biosynthesis; chorismate from D-erythrose 4-phosphate and phosphoenolpyruvate: step 6/7.</text>
</comment>
<dbReference type="EMBL" id="BJXX01000069">
    <property type="protein sequence ID" value="GEN34244.1"/>
    <property type="molecule type" value="Genomic_DNA"/>
</dbReference>
<dbReference type="CDD" id="cd01556">
    <property type="entry name" value="EPSP_synthase"/>
    <property type="match status" value="1"/>
</dbReference>
<dbReference type="AlphaFoldDB" id="A0A511V5M6"/>
<gene>
    <name evidence="9 11" type="primary">aroA</name>
    <name evidence="11" type="ORF">ADA01nite_17040</name>
</gene>
<dbReference type="Pfam" id="PF00275">
    <property type="entry name" value="EPSP_synthase"/>
    <property type="match status" value="1"/>
</dbReference>
<evidence type="ECO:0000313" key="11">
    <source>
        <dbReference type="EMBL" id="GEN34244.1"/>
    </source>
</evidence>
<dbReference type="FunFam" id="3.65.10.10:FF:000005">
    <property type="entry name" value="3-phosphoshikimate 1-carboxyvinyltransferase"/>
    <property type="match status" value="1"/>
</dbReference>
<dbReference type="GO" id="GO:0009423">
    <property type="term" value="P:chorismate biosynthetic process"/>
    <property type="evidence" value="ECO:0007669"/>
    <property type="project" value="UniProtKB-UniRule"/>
</dbReference>
<dbReference type="Proteomes" id="UP000321157">
    <property type="component" value="Unassembled WGS sequence"/>
</dbReference>
<feature type="binding site" evidence="9">
    <location>
        <position position="165"/>
    </location>
    <ligand>
        <name>3-phosphoshikimate</name>
        <dbReference type="ChEBI" id="CHEBI:145989"/>
    </ligand>
</feature>
<dbReference type="FunFam" id="3.65.10.10:FF:000006">
    <property type="entry name" value="3-phosphoshikimate 1-carboxyvinyltransferase"/>
    <property type="match status" value="1"/>
</dbReference>
<keyword evidence="6 9" id="KW-0808">Transferase</keyword>
<dbReference type="OrthoDB" id="9809920at2"/>